<dbReference type="InterPro" id="IPR008969">
    <property type="entry name" value="CarboxyPept-like_regulatory"/>
</dbReference>
<gene>
    <name evidence="1" type="ORF">FRZ67_15580</name>
</gene>
<dbReference type="AlphaFoldDB" id="A0A5B8VBM0"/>
<protein>
    <submittedName>
        <fullName evidence="1">T9SS type A sorting domain-containing protein</fullName>
    </submittedName>
</protein>
<proteinExistence type="predicted"/>
<evidence type="ECO:0000313" key="2">
    <source>
        <dbReference type="Proteomes" id="UP000321533"/>
    </source>
</evidence>
<dbReference type="NCBIfam" id="TIGR04183">
    <property type="entry name" value="Por_Secre_tail"/>
    <property type="match status" value="1"/>
</dbReference>
<dbReference type="SUPFAM" id="SSF49464">
    <property type="entry name" value="Carboxypeptidase regulatory domain-like"/>
    <property type="match status" value="1"/>
</dbReference>
<organism evidence="1 2">
    <name type="scientific">Panacibacter ginsenosidivorans</name>
    <dbReference type="NCBI Taxonomy" id="1813871"/>
    <lineage>
        <taxon>Bacteria</taxon>
        <taxon>Pseudomonadati</taxon>
        <taxon>Bacteroidota</taxon>
        <taxon>Chitinophagia</taxon>
        <taxon>Chitinophagales</taxon>
        <taxon>Chitinophagaceae</taxon>
        <taxon>Panacibacter</taxon>
    </lineage>
</organism>
<dbReference type="InterPro" id="IPR026444">
    <property type="entry name" value="Secre_tail"/>
</dbReference>
<name>A0A5B8VBM0_9BACT</name>
<dbReference type="EMBL" id="CP042435">
    <property type="protein sequence ID" value="QEC68659.1"/>
    <property type="molecule type" value="Genomic_DNA"/>
</dbReference>
<dbReference type="KEGG" id="pgin:FRZ67_15580"/>
<dbReference type="Pfam" id="PF13715">
    <property type="entry name" value="CarbopepD_reg_2"/>
    <property type="match status" value="1"/>
</dbReference>
<accession>A0A5B8VBM0</accession>
<keyword evidence="2" id="KW-1185">Reference proteome</keyword>
<evidence type="ECO:0000313" key="1">
    <source>
        <dbReference type="EMBL" id="QEC68659.1"/>
    </source>
</evidence>
<dbReference type="Proteomes" id="UP000321533">
    <property type="component" value="Chromosome"/>
</dbReference>
<sequence>MQSISSLHLFNKSTDMKAQTYFHIPTPCHENWENMTPEGKGRFCDSCSKQVVDFSLMSDQQVLNYFKNASGKTCGRFANDQLQRPMVEVAEQKKKVWWVAAVMPLLMLFGRVNAQKKIGKVKLGTPVKVIPDNRPEIMEKVSPEIIPVYDTIAEPVKAMGDTILSYTTNELIIKGTLTDMEKGDVLPYASIVVKNSKIGTASDMNGNFSLKMKNNGVLPVLILAYVGYETKEIDLNKYNGEIVTTYENGTQQVSIKSEMTRMQTALTGDVVVTTGLTIVCRKPKPIDTAKTVVNKILKKEAFKIFPNPVTKGQQIQLEIKKAGEYSIQLLDNNAGLVLVKDFSAANDNSTIEITIPYSVIPGMYFILLIDKNKKKQYTDKLIVQ</sequence>
<reference evidence="1 2" key="1">
    <citation type="journal article" date="2016" name="Int. J. Syst. Evol. Microbiol.">
        <title>Panacibacter ginsenosidivorans gen. nov., sp. nov., with ginsenoside converting activity isolated from soil of a ginseng field.</title>
        <authorList>
            <person name="Siddiqi M.Z."/>
            <person name="Muhammad Shafi S."/>
            <person name="Choi K.D."/>
            <person name="Im W.T."/>
        </authorList>
    </citation>
    <scope>NUCLEOTIDE SEQUENCE [LARGE SCALE GENOMIC DNA]</scope>
    <source>
        <strain evidence="1 2">Gsoil1550</strain>
    </source>
</reference>